<feature type="compositionally biased region" description="Low complexity" evidence="1">
    <location>
        <begin position="167"/>
        <end position="181"/>
    </location>
</feature>
<feature type="region of interest" description="Disordered" evidence="1">
    <location>
        <begin position="98"/>
        <end position="211"/>
    </location>
</feature>
<feature type="compositionally biased region" description="Basic and acidic residues" evidence="1">
    <location>
        <begin position="116"/>
        <end position="130"/>
    </location>
</feature>
<dbReference type="AlphaFoldDB" id="A0A0K8TBW4"/>
<accession>A0A0K8TBW4</accession>
<feature type="compositionally biased region" description="Basic and acidic residues" evidence="1">
    <location>
        <begin position="1"/>
        <end position="11"/>
    </location>
</feature>
<feature type="non-terminal residue" evidence="2">
    <location>
        <position position="211"/>
    </location>
</feature>
<feature type="compositionally biased region" description="Polar residues" evidence="1">
    <location>
        <begin position="27"/>
        <end position="69"/>
    </location>
</feature>
<protein>
    <submittedName>
        <fullName evidence="2">Uncharacterized protein</fullName>
    </submittedName>
</protein>
<organism evidence="2">
    <name type="scientific">Lygus hesperus</name>
    <name type="common">Western plant bug</name>
    <dbReference type="NCBI Taxonomy" id="30085"/>
    <lineage>
        <taxon>Eukaryota</taxon>
        <taxon>Metazoa</taxon>
        <taxon>Ecdysozoa</taxon>
        <taxon>Arthropoda</taxon>
        <taxon>Hexapoda</taxon>
        <taxon>Insecta</taxon>
        <taxon>Pterygota</taxon>
        <taxon>Neoptera</taxon>
        <taxon>Paraneoptera</taxon>
        <taxon>Hemiptera</taxon>
        <taxon>Heteroptera</taxon>
        <taxon>Panheteroptera</taxon>
        <taxon>Cimicomorpha</taxon>
        <taxon>Miridae</taxon>
        <taxon>Mirini</taxon>
        <taxon>Lygus</taxon>
    </lineage>
</organism>
<feature type="compositionally biased region" description="Low complexity" evidence="1">
    <location>
        <begin position="12"/>
        <end position="26"/>
    </location>
</feature>
<proteinExistence type="predicted"/>
<name>A0A0K8TBW4_LYGHE</name>
<evidence type="ECO:0000256" key="1">
    <source>
        <dbReference type="SAM" id="MobiDB-lite"/>
    </source>
</evidence>
<sequence length="211" mass="22941">MALKGKDKNESSSESDSSSSSSSSSDTEYTVISRTTSPILDSAPITRNSDSQSTQTDKIPTRDQQTQTFGEELGKQMEGLRKDLRCLQLSSRDMQQGIQEIQSICKGLSQPPPQKPTEKVSPKREEKPRQGEISSSPTPGPSGVQPKVEGPRPHLPGVTAARRRVSRIPPAAPALIRALAPVTPPEFRRAEKRPGEGRPDDVAQRPRPNPS</sequence>
<evidence type="ECO:0000313" key="2">
    <source>
        <dbReference type="EMBL" id="JAG62655.1"/>
    </source>
</evidence>
<feature type="compositionally biased region" description="Basic and acidic residues" evidence="1">
    <location>
        <begin position="186"/>
        <end position="204"/>
    </location>
</feature>
<feature type="region of interest" description="Disordered" evidence="1">
    <location>
        <begin position="1"/>
        <end position="79"/>
    </location>
</feature>
<reference evidence="2" key="1">
    <citation type="submission" date="2014-09" db="EMBL/GenBank/DDBJ databases">
        <authorList>
            <person name="Magalhaes I.L.F."/>
            <person name="Oliveira U."/>
            <person name="Santos F.R."/>
            <person name="Vidigal T.H.D.A."/>
            <person name="Brescovit A.D."/>
            <person name="Santos A.J."/>
        </authorList>
    </citation>
    <scope>NUCLEOTIDE SEQUENCE</scope>
</reference>
<dbReference type="EMBL" id="GBRD01003166">
    <property type="protein sequence ID" value="JAG62655.1"/>
    <property type="molecule type" value="Transcribed_RNA"/>
</dbReference>